<organism evidence="1 2">
    <name type="scientific">Spiromyces aspiralis</name>
    <dbReference type="NCBI Taxonomy" id="68401"/>
    <lineage>
        <taxon>Eukaryota</taxon>
        <taxon>Fungi</taxon>
        <taxon>Fungi incertae sedis</taxon>
        <taxon>Zoopagomycota</taxon>
        <taxon>Kickxellomycotina</taxon>
        <taxon>Kickxellomycetes</taxon>
        <taxon>Kickxellales</taxon>
        <taxon>Kickxellaceae</taxon>
        <taxon>Spiromyces</taxon>
    </lineage>
</organism>
<accession>A0ACC1HEZ7</accession>
<comment type="caution">
    <text evidence="1">The sequence shown here is derived from an EMBL/GenBank/DDBJ whole genome shotgun (WGS) entry which is preliminary data.</text>
</comment>
<gene>
    <name evidence="1" type="ORF">EV182_004510</name>
</gene>
<dbReference type="Proteomes" id="UP001145114">
    <property type="component" value="Unassembled WGS sequence"/>
</dbReference>
<evidence type="ECO:0000313" key="1">
    <source>
        <dbReference type="EMBL" id="KAJ1673812.1"/>
    </source>
</evidence>
<name>A0ACC1HEZ7_9FUNG</name>
<sequence length="134" mass="15582">MQGIHTPQRYGCGCLLVEDILVVLRDGRKLLGILRSYDQFANLVLQDTVERIYVNDAFGDIERGIFIVRGENVVLLGEVDKDKEDDLELQELPIEQVLQMQKEEADEKARKEKVRLQMLYRQGFSVDFLETDMY</sequence>
<reference evidence="1" key="1">
    <citation type="submission" date="2022-06" db="EMBL/GenBank/DDBJ databases">
        <title>Phylogenomic reconstructions and comparative analyses of Kickxellomycotina fungi.</title>
        <authorList>
            <person name="Reynolds N.K."/>
            <person name="Stajich J.E."/>
            <person name="Barry K."/>
            <person name="Grigoriev I.V."/>
            <person name="Crous P."/>
            <person name="Smith M.E."/>
        </authorList>
    </citation>
    <scope>NUCLEOTIDE SEQUENCE</scope>
    <source>
        <strain evidence="1">RSA 2271</strain>
    </source>
</reference>
<proteinExistence type="predicted"/>
<keyword evidence="2" id="KW-1185">Reference proteome</keyword>
<evidence type="ECO:0000313" key="2">
    <source>
        <dbReference type="Proteomes" id="UP001145114"/>
    </source>
</evidence>
<protein>
    <submittedName>
        <fullName evidence="1">Uncharacterized protein</fullName>
    </submittedName>
</protein>
<dbReference type="EMBL" id="JAMZIH010006539">
    <property type="protein sequence ID" value="KAJ1673812.1"/>
    <property type="molecule type" value="Genomic_DNA"/>
</dbReference>